<dbReference type="InterPro" id="IPR002110">
    <property type="entry name" value="Ankyrin_rpt"/>
</dbReference>
<name>A0A9P8THQ9_9ASCO</name>
<organism evidence="4 5">
    <name type="scientific">Wickerhamomyces mucosus</name>
    <dbReference type="NCBI Taxonomy" id="1378264"/>
    <lineage>
        <taxon>Eukaryota</taxon>
        <taxon>Fungi</taxon>
        <taxon>Dikarya</taxon>
        <taxon>Ascomycota</taxon>
        <taxon>Saccharomycotina</taxon>
        <taxon>Saccharomycetes</taxon>
        <taxon>Phaffomycetales</taxon>
        <taxon>Wickerhamomycetaceae</taxon>
        <taxon>Wickerhamomyces</taxon>
    </lineage>
</organism>
<keyword evidence="1" id="KW-0677">Repeat</keyword>
<protein>
    <recommendedName>
        <fullName evidence="6">Ankyrin repeat-containing protein</fullName>
    </recommendedName>
</protein>
<dbReference type="EMBL" id="JAEUBF010000390">
    <property type="protein sequence ID" value="KAH3679085.1"/>
    <property type="molecule type" value="Genomic_DNA"/>
</dbReference>
<dbReference type="OrthoDB" id="19174at2759"/>
<dbReference type="InterPro" id="IPR036770">
    <property type="entry name" value="Ankyrin_rpt-contain_sf"/>
</dbReference>
<dbReference type="SUPFAM" id="SSF48403">
    <property type="entry name" value="Ankyrin repeat"/>
    <property type="match status" value="1"/>
</dbReference>
<evidence type="ECO:0008006" key="6">
    <source>
        <dbReference type="Google" id="ProtNLM"/>
    </source>
</evidence>
<reference evidence="4" key="1">
    <citation type="journal article" date="2021" name="Open Biol.">
        <title>Shared evolutionary footprints suggest mitochondrial oxidative damage underlies multiple complex I losses in fungi.</title>
        <authorList>
            <person name="Schikora-Tamarit M.A."/>
            <person name="Marcet-Houben M."/>
            <person name="Nosek J."/>
            <person name="Gabaldon T."/>
        </authorList>
    </citation>
    <scope>NUCLEOTIDE SEQUENCE</scope>
    <source>
        <strain evidence="4">CBS6341</strain>
    </source>
</reference>
<dbReference type="Pfam" id="PF12796">
    <property type="entry name" value="Ank_2"/>
    <property type="match status" value="1"/>
</dbReference>
<dbReference type="PROSITE" id="PS50297">
    <property type="entry name" value="ANK_REP_REGION"/>
    <property type="match status" value="1"/>
</dbReference>
<proteinExistence type="predicted"/>
<feature type="repeat" description="ANK" evidence="3">
    <location>
        <begin position="34"/>
        <end position="67"/>
    </location>
</feature>
<dbReference type="SMART" id="SM00248">
    <property type="entry name" value="ANK"/>
    <property type="match status" value="2"/>
</dbReference>
<evidence type="ECO:0000256" key="1">
    <source>
        <dbReference type="ARBA" id="ARBA00022737"/>
    </source>
</evidence>
<accession>A0A9P8THQ9</accession>
<evidence type="ECO:0000256" key="2">
    <source>
        <dbReference type="ARBA" id="ARBA00023043"/>
    </source>
</evidence>
<keyword evidence="2 3" id="KW-0040">ANK repeat</keyword>
<evidence type="ECO:0000256" key="3">
    <source>
        <dbReference type="PROSITE-ProRule" id="PRU00023"/>
    </source>
</evidence>
<dbReference type="PROSITE" id="PS50088">
    <property type="entry name" value="ANK_REPEAT"/>
    <property type="match status" value="1"/>
</dbReference>
<reference evidence="4" key="2">
    <citation type="submission" date="2021-01" db="EMBL/GenBank/DDBJ databases">
        <authorList>
            <person name="Schikora-Tamarit M.A."/>
        </authorList>
    </citation>
    <scope>NUCLEOTIDE SEQUENCE</scope>
    <source>
        <strain evidence="4">CBS6341</strain>
    </source>
</reference>
<dbReference type="PANTHER" id="PTHR24180:SF57">
    <property type="entry name" value="ANKYRIN REPEAT DOMAIN-CONTAINING PROTEIN 39"/>
    <property type="match status" value="1"/>
</dbReference>
<gene>
    <name evidence="4" type="ORF">WICMUC_001281</name>
</gene>
<dbReference type="AlphaFoldDB" id="A0A9P8THQ9"/>
<comment type="caution">
    <text evidence="4">The sequence shown here is derived from an EMBL/GenBank/DDBJ whole genome shotgun (WGS) entry which is preliminary data.</text>
</comment>
<evidence type="ECO:0000313" key="4">
    <source>
        <dbReference type="EMBL" id="KAH3679085.1"/>
    </source>
</evidence>
<sequence length="218" mass="24967">MVNNIWIAAADNEINLVKQYITSGQYTANSKDPNGYTPIHAAVSYNNLDLLKILIREYSGDINIQDNEGDTPLHHVEDITTAKILIEEYKADFKIKNNDGEIPADYIEQDNEFPEVVQYLRSLNHENIINNNNVNILDTLPKDGEVIDGHKIKLSYQNDSDIHIDIDDTKREELRKIVEGENAEEGLKNFLIDQVKTQFLTNDENNVEDSPVTKKRRD</sequence>
<evidence type="ECO:0000313" key="5">
    <source>
        <dbReference type="Proteomes" id="UP000769528"/>
    </source>
</evidence>
<keyword evidence="5" id="KW-1185">Reference proteome</keyword>
<dbReference type="Proteomes" id="UP000769528">
    <property type="component" value="Unassembled WGS sequence"/>
</dbReference>
<dbReference type="InterPro" id="IPR051637">
    <property type="entry name" value="Ank_repeat_dom-contain_49"/>
</dbReference>
<dbReference type="PANTHER" id="PTHR24180">
    <property type="entry name" value="CYCLIN-DEPENDENT KINASE INHIBITOR 2C-RELATED"/>
    <property type="match status" value="1"/>
</dbReference>
<dbReference type="Gene3D" id="1.25.40.20">
    <property type="entry name" value="Ankyrin repeat-containing domain"/>
    <property type="match status" value="1"/>
</dbReference>